<protein>
    <submittedName>
        <fullName evidence="2">Transposase</fullName>
    </submittedName>
</protein>
<dbReference type="EMBL" id="JBBMEZ010000003">
    <property type="protein sequence ID" value="MEQ2469119.1"/>
    <property type="molecule type" value="Genomic_DNA"/>
</dbReference>
<keyword evidence="3" id="KW-1185">Reference proteome</keyword>
<organism evidence="2 3">
    <name type="scientific">Ruminococcoides intestinale</name>
    <dbReference type="NCBI Taxonomy" id="3133162"/>
    <lineage>
        <taxon>Bacteria</taxon>
        <taxon>Bacillati</taxon>
        <taxon>Bacillota</taxon>
        <taxon>Clostridia</taxon>
        <taxon>Eubacteriales</taxon>
        <taxon>Oscillospiraceae</taxon>
        <taxon>Ruminococcoides</taxon>
    </lineage>
</organism>
<name>A0ABV1F6W4_9FIRM</name>
<accession>A0ABV1F6W4</accession>
<dbReference type="Proteomes" id="UP001490816">
    <property type="component" value="Unassembled WGS sequence"/>
</dbReference>
<dbReference type="Pfam" id="PF01610">
    <property type="entry name" value="DDE_Tnp_ISL3"/>
    <property type="match status" value="1"/>
</dbReference>
<proteinExistence type="predicted"/>
<evidence type="ECO:0000259" key="1">
    <source>
        <dbReference type="Pfam" id="PF01610"/>
    </source>
</evidence>
<feature type="non-terminal residue" evidence="2">
    <location>
        <position position="1"/>
    </location>
</feature>
<evidence type="ECO:0000313" key="3">
    <source>
        <dbReference type="Proteomes" id="UP001490816"/>
    </source>
</evidence>
<feature type="domain" description="Transposase IS204/IS1001/IS1096/IS1165 DDE" evidence="1">
    <location>
        <begin position="1"/>
        <end position="29"/>
    </location>
</feature>
<evidence type="ECO:0000313" key="2">
    <source>
        <dbReference type="EMBL" id="MEQ2469119.1"/>
    </source>
</evidence>
<comment type="caution">
    <text evidence="2">The sequence shown here is derived from an EMBL/GenBank/DDBJ whole genome shotgun (WGS) entry which is preliminary data.</text>
</comment>
<dbReference type="InterPro" id="IPR002560">
    <property type="entry name" value="Transposase_DDE"/>
</dbReference>
<dbReference type="RefSeq" id="WP_367285915.1">
    <property type="nucleotide sequence ID" value="NZ_JBBMEZ010000003.1"/>
</dbReference>
<reference evidence="2 3" key="1">
    <citation type="submission" date="2024-03" db="EMBL/GenBank/DDBJ databases">
        <title>Human intestinal bacterial collection.</title>
        <authorList>
            <person name="Pauvert C."/>
            <person name="Hitch T.C.A."/>
            <person name="Clavel T."/>
        </authorList>
    </citation>
    <scope>NUCLEOTIDE SEQUENCE [LARGE SCALE GENOMIC DNA]</scope>
    <source>
        <strain evidence="2 3">CLA-JM-H38</strain>
    </source>
</reference>
<sequence length="47" mass="5576">FIEGCNNKIKVLKRNAYGYRDFNRFRNRILHMFSLKSAKNNTKQAAV</sequence>
<gene>
    <name evidence="2" type="ORF">WMO39_02050</name>
</gene>